<dbReference type="InterPro" id="IPR023393">
    <property type="entry name" value="START-like_dom_sf"/>
</dbReference>
<accession>A0A3S0V9X9</accession>
<sequence>MTQPISKPDLSQRPFHLTVERIMDSAPDILFLAWTKQFDRWFAAPGSVLMEGEVNTVFFFETIYKFEAQSEAQRHPHYGRFLKLEPDRLVELTWITGAEGTKGAETVVTVELEPHGNGTRLRLTQAGFPDEESRNQAEHAWPFVLEHLDKVMQTRI</sequence>
<evidence type="ECO:0000313" key="3">
    <source>
        <dbReference type="EMBL" id="RUQ27796.1"/>
    </source>
</evidence>
<comment type="similarity">
    <text evidence="1">Belongs to the AHA1 family.</text>
</comment>
<gene>
    <name evidence="3" type="ORF">ELQ35_14775</name>
</gene>
<feature type="domain" description="Activator of Hsp90 ATPase homologue 1/2-like C-terminal" evidence="2">
    <location>
        <begin position="27"/>
        <end position="152"/>
    </location>
</feature>
<dbReference type="RefSeq" id="WP_126865590.1">
    <property type="nucleotide sequence ID" value="NZ_JAUSTX010000008.1"/>
</dbReference>
<dbReference type="EMBL" id="RYZZ01000020">
    <property type="protein sequence ID" value="RUQ27796.1"/>
    <property type="molecule type" value="Genomic_DNA"/>
</dbReference>
<dbReference type="SUPFAM" id="SSF55961">
    <property type="entry name" value="Bet v1-like"/>
    <property type="match status" value="1"/>
</dbReference>
<keyword evidence="4" id="KW-1185">Reference proteome</keyword>
<dbReference type="Proteomes" id="UP000267430">
    <property type="component" value="Unassembled WGS sequence"/>
</dbReference>
<reference evidence="3 4" key="1">
    <citation type="submission" date="2018-12" db="EMBL/GenBank/DDBJ databases">
        <title>Bacillus chawlae sp. nov., Bacillus glennii sp. nov., and Bacillus saganii sp. nov. Isolated from the Vehicle Assembly Building at Kennedy Space Center where the Viking Spacecraft were Assembled.</title>
        <authorList>
            <person name="Seuylemezian A."/>
            <person name="Vaishampayan P."/>
        </authorList>
    </citation>
    <scope>NUCLEOTIDE SEQUENCE [LARGE SCALE GENOMIC DNA]</scope>
    <source>
        <strain evidence="3 4">L5</strain>
    </source>
</reference>
<organism evidence="3 4">
    <name type="scientific">Peribacillus cavernae</name>
    <dbReference type="NCBI Taxonomy" id="1674310"/>
    <lineage>
        <taxon>Bacteria</taxon>
        <taxon>Bacillati</taxon>
        <taxon>Bacillota</taxon>
        <taxon>Bacilli</taxon>
        <taxon>Bacillales</taxon>
        <taxon>Bacillaceae</taxon>
        <taxon>Peribacillus</taxon>
    </lineage>
</organism>
<evidence type="ECO:0000256" key="1">
    <source>
        <dbReference type="ARBA" id="ARBA00006817"/>
    </source>
</evidence>
<dbReference type="CDD" id="cd07814">
    <property type="entry name" value="SRPBCC_CalC_Aha1-like"/>
    <property type="match status" value="1"/>
</dbReference>
<name>A0A3S0V9X9_9BACI</name>
<dbReference type="Gene3D" id="3.30.530.20">
    <property type="match status" value="1"/>
</dbReference>
<comment type="caution">
    <text evidence="3">The sequence shown here is derived from an EMBL/GenBank/DDBJ whole genome shotgun (WGS) entry which is preliminary data.</text>
</comment>
<proteinExistence type="inferred from homology"/>
<dbReference type="InterPro" id="IPR013538">
    <property type="entry name" value="ASHA1/2-like_C"/>
</dbReference>
<dbReference type="AlphaFoldDB" id="A0A3S0V9X9"/>
<evidence type="ECO:0000259" key="2">
    <source>
        <dbReference type="Pfam" id="PF08327"/>
    </source>
</evidence>
<protein>
    <submittedName>
        <fullName evidence="3">SRPBCC domain-containing protein</fullName>
    </submittedName>
</protein>
<evidence type="ECO:0000313" key="4">
    <source>
        <dbReference type="Proteomes" id="UP000267430"/>
    </source>
</evidence>
<dbReference type="Pfam" id="PF08327">
    <property type="entry name" value="AHSA1"/>
    <property type="match status" value="1"/>
</dbReference>
<dbReference type="OrthoDB" id="9803476at2"/>